<proteinExistence type="predicted"/>
<keyword evidence="1" id="KW-0472">Membrane</keyword>
<dbReference type="AlphaFoldDB" id="A0A7S4ACD6"/>
<organism evidence="2">
    <name type="scientific">Pseudo-nitzschia australis</name>
    <dbReference type="NCBI Taxonomy" id="44445"/>
    <lineage>
        <taxon>Eukaryota</taxon>
        <taxon>Sar</taxon>
        <taxon>Stramenopiles</taxon>
        <taxon>Ochrophyta</taxon>
        <taxon>Bacillariophyta</taxon>
        <taxon>Bacillariophyceae</taxon>
        <taxon>Bacillariophycidae</taxon>
        <taxon>Bacillariales</taxon>
        <taxon>Bacillariaceae</taxon>
        <taxon>Pseudo-nitzschia</taxon>
    </lineage>
</organism>
<evidence type="ECO:0000256" key="1">
    <source>
        <dbReference type="SAM" id="Phobius"/>
    </source>
</evidence>
<name>A0A7S4ACD6_9STRA</name>
<keyword evidence="1" id="KW-1133">Transmembrane helix</keyword>
<feature type="transmembrane region" description="Helical" evidence="1">
    <location>
        <begin position="186"/>
        <end position="211"/>
    </location>
</feature>
<feature type="transmembrane region" description="Helical" evidence="1">
    <location>
        <begin position="232"/>
        <end position="259"/>
    </location>
</feature>
<evidence type="ECO:0000313" key="2">
    <source>
        <dbReference type="EMBL" id="CAE0710599.1"/>
    </source>
</evidence>
<accession>A0A7S4ACD6</accession>
<dbReference type="EMBL" id="HBIX01004233">
    <property type="protein sequence ID" value="CAE0710599.1"/>
    <property type="molecule type" value="Transcribed_RNA"/>
</dbReference>
<sequence>MNNMVSLPSKRTKKVEMRRGKRLLNPMAVEVPLFLLLLLGGANGLASTRMMYRQQRVTHFRQHHNSLTSLPLHYAIDSSRLVTPQNMTFPLTLSDDGHSIHSLVSTTSTKTKTARRNHILARTWGKIKDSMKFDKQAIAKMGIDFGLTYNMISNINGSITLSTAWYIASIKSGISPLAPGNWRSLLAAYASLYVVAALIRPFRIALALGATHKMELFLQYVEKRIGCNRRNAIGMIFAFGIVLWLTCCAAGVTLASTLAGVPLWKYE</sequence>
<keyword evidence="1" id="KW-0812">Transmembrane</keyword>
<gene>
    <name evidence="2" type="ORF">PAUS00366_LOCUS3326</name>
</gene>
<reference evidence="2" key="1">
    <citation type="submission" date="2021-01" db="EMBL/GenBank/DDBJ databases">
        <authorList>
            <person name="Corre E."/>
            <person name="Pelletier E."/>
            <person name="Niang G."/>
            <person name="Scheremetjew M."/>
            <person name="Finn R."/>
            <person name="Kale V."/>
            <person name="Holt S."/>
            <person name="Cochrane G."/>
            <person name="Meng A."/>
            <person name="Brown T."/>
            <person name="Cohen L."/>
        </authorList>
    </citation>
    <scope>NUCLEOTIDE SEQUENCE</scope>
    <source>
        <strain evidence="2">10249 10 AB</strain>
    </source>
</reference>
<protein>
    <submittedName>
        <fullName evidence="2">Uncharacterized protein</fullName>
    </submittedName>
</protein>